<name>A0AAN6JJ37_9BASI</name>
<dbReference type="EMBL" id="JAPDMQ010000286">
    <property type="protein sequence ID" value="KAK0528077.1"/>
    <property type="molecule type" value="Genomic_DNA"/>
</dbReference>
<accession>A0AAN6JJ37</accession>
<feature type="compositionally biased region" description="Low complexity" evidence="1">
    <location>
        <begin position="295"/>
        <end position="305"/>
    </location>
</feature>
<feature type="compositionally biased region" description="Acidic residues" evidence="1">
    <location>
        <begin position="84"/>
        <end position="93"/>
    </location>
</feature>
<organism evidence="2 3">
    <name type="scientific">Tilletia horrida</name>
    <dbReference type="NCBI Taxonomy" id="155126"/>
    <lineage>
        <taxon>Eukaryota</taxon>
        <taxon>Fungi</taxon>
        <taxon>Dikarya</taxon>
        <taxon>Basidiomycota</taxon>
        <taxon>Ustilaginomycotina</taxon>
        <taxon>Exobasidiomycetes</taxon>
        <taxon>Tilletiales</taxon>
        <taxon>Tilletiaceae</taxon>
        <taxon>Tilletia</taxon>
    </lineage>
</organism>
<protein>
    <submittedName>
        <fullName evidence="2">Uncharacterized protein</fullName>
    </submittedName>
</protein>
<proteinExistence type="predicted"/>
<feature type="compositionally biased region" description="Basic and acidic residues" evidence="1">
    <location>
        <begin position="284"/>
        <end position="294"/>
    </location>
</feature>
<feature type="region of interest" description="Disordered" evidence="1">
    <location>
        <begin position="621"/>
        <end position="661"/>
    </location>
</feature>
<feature type="region of interest" description="Disordered" evidence="1">
    <location>
        <begin position="284"/>
        <end position="310"/>
    </location>
</feature>
<feature type="region of interest" description="Disordered" evidence="1">
    <location>
        <begin position="1"/>
        <end position="118"/>
    </location>
</feature>
<sequence length="661" mass="69577">MSSTSSPPGTQAGHSPNEPPDRGGTPGTFVADGQGGETEASSNAGDAWQQVPFTPVRLGARRPREMAETPVLAPASKQVRFADAEDDATEPDDGGISSASVEQDGVGARPTRTAALQASKALTREAQAIAVGLTPSRSGQGSLGSALGIGRANADNIVTAESGGIDEAAASSSSSSAPAAAAEAGNLTEGAAAGGAGEELRGLIAALEFRQRQRAEDTTQLCRSVDAAVSSGAVSKSGGELLMLALRLALAQGEQGPHAPEVAPALIECLRKYDVSKPQHFQRPDLTRTVRREPASATPAAASKAPPAPRRWEHLSKMRTLGGGNGSAQAMAEKGGYKPSTMAFSLATDSSASTLLPHQRMQLVNEALSKAGAPETVRMAASELTGGGETLKIKPGPKCSFDELHAHREVIREALGAVEVRDAKQWTRCKVLYVPKRQGELDLSADIVRKDIEASIGVKLVRDPHRLHRGEADARREWDHMQFAVLEEDMKRRPRTVSIAGVEYVVTEWIDKRRKAPCDHCLGYHRPSVGGCTNKARCKHCGSDAHETEAHKCKHCESHGARSCPVRCPNCEGPHAYDDQGCRLMPRMNKHTRCWLVPATAQARAVRNQGRLDFQKAVAAVEEQRKKEGDSSMQGVDTAGPAGRAAATGGGASSGGSSASN</sequence>
<dbReference type="Proteomes" id="UP001176521">
    <property type="component" value="Unassembled WGS sequence"/>
</dbReference>
<keyword evidence="3" id="KW-1185">Reference proteome</keyword>
<reference evidence="2" key="1">
    <citation type="journal article" date="2023" name="PhytoFront">
        <title>Draft Genome Resources of Seven Strains of Tilletia horrida, Causal Agent of Kernel Smut of Rice.</title>
        <authorList>
            <person name="Khanal S."/>
            <person name="Antony Babu S."/>
            <person name="Zhou X.G."/>
        </authorList>
    </citation>
    <scope>NUCLEOTIDE SEQUENCE</scope>
    <source>
        <strain evidence="2">TX3</strain>
    </source>
</reference>
<evidence type="ECO:0000313" key="3">
    <source>
        <dbReference type="Proteomes" id="UP001176521"/>
    </source>
</evidence>
<gene>
    <name evidence="2" type="ORF">OC842_004670</name>
</gene>
<evidence type="ECO:0000313" key="2">
    <source>
        <dbReference type="EMBL" id="KAK0528077.1"/>
    </source>
</evidence>
<evidence type="ECO:0000256" key="1">
    <source>
        <dbReference type="SAM" id="MobiDB-lite"/>
    </source>
</evidence>
<feature type="compositionally biased region" description="Polar residues" evidence="1">
    <location>
        <begin position="1"/>
        <end position="14"/>
    </location>
</feature>
<comment type="caution">
    <text evidence="2">The sequence shown here is derived from an EMBL/GenBank/DDBJ whole genome shotgun (WGS) entry which is preliminary data.</text>
</comment>
<dbReference type="AlphaFoldDB" id="A0AAN6JJ37"/>